<dbReference type="Gene3D" id="3.30.160.340">
    <property type="match status" value="1"/>
</dbReference>
<dbReference type="InterPro" id="IPR000891">
    <property type="entry name" value="PYR_CT"/>
</dbReference>
<dbReference type="InterPro" id="IPR036230">
    <property type="entry name" value="LeuA_allosteric_dom_sf"/>
</dbReference>
<sequence length="508" mass="56833">MGTTTRRLEIMDTTLRDGEQTSGVSFSASEKLTIAKLLLEELKVDRIEIASARVSEGEFEAVRDVTDWASEHDYLNKVEVLTFIDKGVSIDWMVKAGAKVQNLLSKGSLNHLMHQLKKTSEEHFNDISENIILATQHGIETNIYLEDWSNGMRNSKAYVFEFLDFLSTQPIKRVMLPDTLGVLTPKESFEFLAEIKTKYPNLHFDFHAHNDYDLGVANVMEAVRAGANGLHLTINGMGERAGNAPMASTIAALNDFMPHIKIGVNEKVLYTVSKLVENFSGVMIPANKPIIGANVFTQTAGIHADGDNKKNLYFSDLLPERFGRTRKYALGKASGKANIQKNLQELGLQLDDDDLKKVTQRIIELGDKKQVVTKEDLPYIISDVLDYTYEEKVKVNSYVLTHAKGLKPSTTVSITINDETFEENSQGDGQFDAFMNAIRSVFRKKKMILPDLIDYAVRIPPGSRSDALCETIITWKSPEKKFTTRGLDSDQTVSAIKATEKMLNIIIN</sequence>
<dbReference type="SUPFAM" id="SSF110921">
    <property type="entry name" value="2-isopropylmalate synthase LeuA, allosteric (dimerisation) domain"/>
    <property type="match status" value="1"/>
</dbReference>
<dbReference type="PROSITE" id="PS50991">
    <property type="entry name" value="PYR_CT"/>
    <property type="match status" value="1"/>
</dbReference>
<organism evidence="7 8">
    <name type="scientific">Mariniflexile ostreae</name>
    <dbReference type="NCBI Taxonomy" id="1520892"/>
    <lineage>
        <taxon>Bacteria</taxon>
        <taxon>Pseudomonadati</taxon>
        <taxon>Bacteroidota</taxon>
        <taxon>Flavobacteriia</taxon>
        <taxon>Flavobacteriales</taxon>
        <taxon>Flavobacteriaceae</taxon>
        <taxon>Mariniflexile</taxon>
    </lineage>
</organism>
<dbReference type="InterPro" id="IPR002034">
    <property type="entry name" value="AIPM/Hcit_synth_CS"/>
</dbReference>
<gene>
    <name evidence="7" type="ORF">ACFFU9_13265</name>
</gene>
<dbReference type="Gene3D" id="1.10.238.260">
    <property type="match status" value="1"/>
</dbReference>
<accession>A0ABV5FE72</accession>
<dbReference type="InterPro" id="IPR054691">
    <property type="entry name" value="LeuA/HCS_post-cat"/>
</dbReference>
<dbReference type="Pfam" id="PF00682">
    <property type="entry name" value="HMGL-like"/>
    <property type="match status" value="1"/>
</dbReference>
<feature type="domain" description="Pyruvate carboxyltransferase" evidence="6">
    <location>
        <begin position="8"/>
        <end position="270"/>
    </location>
</feature>
<dbReference type="SMART" id="SM00917">
    <property type="entry name" value="LeuA_dimer"/>
    <property type="match status" value="1"/>
</dbReference>
<dbReference type="Pfam" id="PF08502">
    <property type="entry name" value="LeuA_dimer"/>
    <property type="match status" value="1"/>
</dbReference>
<name>A0ABV5FE72_9FLAO</name>
<evidence type="ECO:0000256" key="3">
    <source>
        <dbReference type="ARBA" id="ARBA00023211"/>
    </source>
</evidence>
<protein>
    <submittedName>
        <fullName evidence="7">Alpha-isopropylmalate synthase regulatory domain-containing protein</fullName>
    </submittedName>
</protein>
<comment type="caution">
    <text evidence="7">The sequence shown here is derived from an EMBL/GenBank/DDBJ whole genome shotgun (WGS) entry which is preliminary data.</text>
</comment>
<evidence type="ECO:0000313" key="8">
    <source>
        <dbReference type="Proteomes" id="UP001589585"/>
    </source>
</evidence>
<dbReference type="InterPro" id="IPR013785">
    <property type="entry name" value="Aldolase_TIM"/>
</dbReference>
<dbReference type="Gene3D" id="3.30.160.740">
    <property type="match status" value="1"/>
</dbReference>
<evidence type="ECO:0000256" key="1">
    <source>
        <dbReference type="ARBA" id="ARBA00022605"/>
    </source>
</evidence>
<dbReference type="PANTHER" id="PTHR10277">
    <property type="entry name" value="HOMOCITRATE SYNTHASE-RELATED"/>
    <property type="match status" value="1"/>
</dbReference>
<evidence type="ECO:0000256" key="4">
    <source>
        <dbReference type="ARBA" id="ARBA00023304"/>
    </source>
</evidence>
<dbReference type="PANTHER" id="PTHR10277:SF57">
    <property type="entry name" value="(R)-CITRAMALATE SYNTHASE CIMA"/>
    <property type="match status" value="1"/>
</dbReference>
<comment type="similarity">
    <text evidence="5">Belongs to the alpha-IPM synthase/homocitrate synthase family.</text>
</comment>
<dbReference type="Pfam" id="PF22617">
    <property type="entry name" value="HCS_D2"/>
    <property type="match status" value="1"/>
</dbReference>
<proteinExistence type="inferred from homology"/>
<dbReference type="EMBL" id="JBHMFC010000086">
    <property type="protein sequence ID" value="MFB9057711.1"/>
    <property type="molecule type" value="Genomic_DNA"/>
</dbReference>
<dbReference type="Gene3D" id="3.20.20.70">
    <property type="entry name" value="Aldolase class I"/>
    <property type="match status" value="1"/>
</dbReference>
<evidence type="ECO:0000256" key="2">
    <source>
        <dbReference type="ARBA" id="ARBA00022679"/>
    </source>
</evidence>
<evidence type="ECO:0000259" key="6">
    <source>
        <dbReference type="PROSITE" id="PS50991"/>
    </source>
</evidence>
<keyword evidence="1" id="KW-0028">Amino-acid biosynthesis</keyword>
<keyword evidence="2 5" id="KW-0808">Transferase</keyword>
<dbReference type="PROSITE" id="PS00815">
    <property type="entry name" value="AIPM_HOMOCIT_SYNTH_1"/>
    <property type="match status" value="1"/>
</dbReference>
<dbReference type="Proteomes" id="UP001589585">
    <property type="component" value="Unassembled WGS sequence"/>
</dbReference>
<dbReference type="RefSeq" id="WP_379861962.1">
    <property type="nucleotide sequence ID" value="NZ_JBHMFC010000086.1"/>
</dbReference>
<reference evidence="7 8" key="1">
    <citation type="submission" date="2024-09" db="EMBL/GenBank/DDBJ databases">
        <authorList>
            <person name="Sun Q."/>
            <person name="Mori K."/>
        </authorList>
    </citation>
    <scope>NUCLEOTIDE SEQUENCE [LARGE SCALE GENOMIC DNA]</scope>
    <source>
        <strain evidence="7 8">CECT 8622</strain>
    </source>
</reference>
<keyword evidence="8" id="KW-1185">Reference proteome</keyword>
<evidence type="ECO:0000313" key="7">
    <source>
        <dbReference type="EMBL" id="MFB9057711.1"/>
    </source>
</evidence>
<dbReference type="InterPro" id="IPR013709">
    <property type="entry name" value="2-isopropylmalate_synth_dimer"/>
</dbReference>
<keyword evidence="3" id="KW-0464">Manganese</keyword>
<dbReference type="SUPFAM" id="SSF51569">
    <property type="entry name" value="Aldolase"/>
    <property type="match status" value="1"/>
</dbReference>
<dbReference type="InterPro" id="IPR050073">
    <property type="entry name" value="2-IPM_HCS-like"/>
</dbReference>
<keyword evidence="4" id="KW-0100">Branched-chain amino acid biosynthesis</keyword>
<evidence type="ECO:0000256" key="5">
    <source>
        <dbReference type="RuleBase" id="RU003523"/>
    </source>
</evidence>